<feature type="domain" description="Methyltransferase FkbM" evidence="1">
    <location>
        <begin position="70"/>
        <end position="235"/>
    </location>
</feature>
<dbReference type="Pfam" id="PF05050">
    <property type="entry name" value="Methyltransf_21"/>
    <property type="match status" value="1"/>
</dbReference>
<organism evidence="2 3">
    <name type="scientific">Cyclostephanos tholiformis</name>
    <dbReference type="NCBI Taxonomy" id="382380"/>
    <lineage>
        <taxon>Eukaryota</taxon>
        <taxon>Sar</taxon>
        <taxon>Stramenopiles</taxon>
        <taxon>Ochrophyta</taxon>
        <taxon>Bacillariophyta</taxon>
        <taxon>Coscinodiscophyceae</taxon>
        <taxon>Thalassiosirophycidae</taxon>
        <taxon>Stephanodiscales</taxon>
        <taxon>Stephanodiscaceae</taxon>
        <taxon>Cyclostephanos</taxon>
    </lineage>
</organism>
<dbReference type="InterPro" id="IPR006342">
    <property type="entry name" value="FkbM_mtfrase"/>
</dbReference>
<dbReference type="InterPro" id="IPR052514">
    <property type="entry name" value="SAM-dependent_MTase"/>
</dbReference>
<evidence type="ECO:0000259" key="1">
    <source>
        <dbReference type="Pfam" id="PF05050"/>
    </source>
</evidence>
<sequence length="296" mass="34057">MYNMMPDRDGPVNVPHCHRPMRWLWGSDLIRWVHIMEQGEYYERGLTSLFHRLLSSNDTNTTRPPPLVLDIGMNVGWFSLYSRAHGHEVASFEPNPTMFLRMCESLEYNNWREDDGWISLWNYGLGSTPGVFNLTLGKNPGASSFHEENLAPEHRRTMPVRVATLDSIAMMRGWLDRRIPLAKVDVEGFEDQVIEGGKRLILNGNVENIIMENGNKNITTLGLMLDTLYDAGYRLKEILTVNGDPYHEDWWHTFNPALEERRKAGEAAAVSDQLAFLAKVTCNIWWQHKRIASDDV</sequence>
<dbReference type="SUPFAM" id="SSF53335">
    <property type="entry name" value="S-adenosyl-L-methionine-dependent methyltransferases"/>
    <property type="match status" value="1"/>
</dbReference>
<evidence type="ECO:0000313" key="3">
    <source>
        <dbReference type="Proteomes" id="UP001530377"/>
    </source>
</evidence>
<dbReference type="EMBL" id="JALLPB020000394">
    <property type="protein sequence ID" value="KAL3809610.1"/>
    <property type="molecule type" value="Genomic_DNA"/>
</dbReference>
<dbReference type="PANTHER" id="PTHR34203:SF13">
    <property type="entry name" value="EXPRESSED PROTEIN"/>
    <property type="match status" value="1"/>
</dbReference>
<dbReference type="Gene3D" id="3.40.50.150">
    <property type="entry name" value="Vaccinia Virus protein VP39"/>
    <property type="match status" value="1"/>
</dbReference>
<name>A0ABD3RPR6_9STRA</name>
<accession>A0ABD3RPR6</accession>
<proteinExistence type="predicted"/>
<gene>
    <name evidence="2" type="ORF">ACHAXA_002169</name>
</gene>
<reference evidence="2 3" key="1">
    <citation type="submission" date="2024-10" db="EMBL/GenBank/DDBJ databases">
        <title>Updated reference genomes for cyclostephanoid diatoms.</title>
        <authorList>
            <person name="Roberts W.R."/>
            <person name="Alverson A.J."/>
        </authorList>
    </citation>
    <scope>NUCLEOTIDE SEQUENCE [LARGE SCALE GENOMIC DNA]</scope>
    <source>
        <strain evidence="2 3">AJA228-03</strain>
    </source>
</reference>
<protein>
    <recommendedName>
        <fullName evidence="1">Methyltransferase FkbM domain-containing protein</fullName>
    </recommendedName>
</protein>
<comment type="caution">
    <text evidence="2">The sequence shown here is derived from an EMBL/GenBank/DDBJ whole genome shotgun (WGS) entry which is preliminary data.</text>
</comment>
<dbReference type="AlphaFoldDB" id="A0ABD3RPR6"/>
<keyword evidence="3" id="KW-1185">Reference proteome</keyword>
<evidence type="ECO:0000313" key="2">
    <source>
        <dbReference type="EMBL" id="KAL3809610.1"/>
    </source>
</evidence>
<dbReference type="PANTHER" id="PTHR34203">
    <property type="entry name" value="METHYLTRANSFERASE, FKBM FAMILY PROTEIN"/>
    <property type="match status" value="1"/>
</dbReference>
<dbReference type="Proteomes" id="UP001530377">
    <property type="component" value="Unassembled WGS sequence"/>
</dbReference>
<dbReference type="InterPro" id="IPR029063">
    <property type="entry name" value="SAM-dependent_MTases_sf"/>
</dbReference>
<dbReference type="NCBIfam" id="TIGR01444">
    <property type="entry name" value="fkbM_fam"/>
    <property type="match status" value="1"/>
</dbReference>